<sequence length="94" mass="10963">MTCRWTWAARPVFPRRTQFLQYVGPDPHSYSHLGNDRTDHTLERLRVGGVGALEEAKYQPRQGFRAPLSHQNRLEAGHEPRVCLCRLGEFCRHH</sequence>
<dbReference type="EMBL" id="CM009754">
    <property type="protein sequence ID" value="PUZ51295.1"/>
    <property type="molecule type" value="Genomic_DNA"/>
</dbReference>
<evidence type="ECO:0000313" key="1">
    <source>
        <dbReference type="EMBL" id="PUZ51295.1"/>
    </source>
</evidence>
<dbReference type="Gramene" id="PUZ51295">
    <property type="protein sequence ID" value="PUZ51295"/>
    <property type="gene ID" value="GQ55_6G172000"/>
</dbReference>
<accession>A0A2T7D6T5</accession>
<protein>
    <submittedName>
        <fullName evidence="1">Uncharacterized protein</fullName>
    </submittedName>
</protein>
<evidence type="ECO:0000313" key="2">
    <source>
        <dbReference type="Proteomes" id="UP000244336"/>
    </source>
</evidence>
<gene>
    <name evidence="1" type="ORF">GQ55_6G172000</name>
</gene>
<proteinExistence type="predicted"/>
<organism evidence="1 2">
    <name type="scientific">Panicum hallii var. hallii</name>
    <dbReference type="NCBI Taxonomy" id="1504633"/>
    <lineage>
        <taxon>Eukaryota</taxon>
        <taxon>Viridiplantae</taxon>
        <taxon>Streptophyta</taxon>
        <taxon>Embryophyta</taxon>
        <taxon>Tracheophyta</taxon>
        <taxon>Spermatophyta</taxon>
        <taxon>Magnoliopsida</taxon>
        <taxon>Liliopsida</taxon>
        <taxon>Poales</taxon>
        <taxon>Poaceae</taxon>
        <taxon>PACMAD clade</taxon>
        <taxon>Panicoideae</taxon>
        <taxon>Panicodae</taxon>
        <taxon>Paniceae</taxon>
        <taxon>Panicinae</taxon>
        <taxon>Panicum</taxon>
        <taxon>Panicum sect. Panicum</taxon>
    </lineage>
</organism>
<reference evidence="1 2" key="1">
    <citation type="submission" date="2018-04" db="EMBL/GenBank/DDBJ databases">
        <title>WGS assembly of Panicum hallii var. hallii HAL2.</title>
        <authorList>
            <person name="Lovell J."/>
            <person name="Jenkins J."/>
            <person name="Lowry D."/>
            <person name="Mamidi S."/>
            <person name="Sreedasyam A."/>
            <person name="Weng X."/>
            <person name="Barry K."/>
            <person name="Bonette J."/>
            <person name="Campitelli B."/>
            <person name="Daum C."/>
            <person name="Gordon S."/>
            <person name="Gould B."/>
            <person name="Lipzen A."/>
            <person name="MacQueen A."/>
            <person name="Palacio-Mejia J."/>
            <person name="Plott C."/>
            <person name="Shakirov E."/>
            <person name="Shu S."/>
            <person name="Yoshinaga Y."/>
            <person name="Zane M."/>
            <person name="Rokhsar D."/>
            <person name="Grimwood J."/>
            <person name="Schmutz J."/>
            <person name="Juenger T."/>
        </authorList>
    </citation>
    <scope>NUCLEOTIDE SEQUENCE [LARGE SCALE GENOMIC DNA]</scope>
    <source>
        <strain evidence="2">cv. HAL2</strain>
    </source>
</reference>
<dbReference type="AlphaFoldDB" id="A0A2T7D6T5"/>
<dbReference type="Proteomes" id="UP000244336">
    <property type="component" value="Chromosome 6"/>
</dbReference>
<name>A0A2T7D6T5_9POAL</name>
<keyword evidence="2" id="KW-1185">Reference proteome</keyword>